<dbReference type="InterPro" id="IPR013763">
    <property type="entry name" value="Cyclin-like_dom"/>
</dbReference>
<evidence type="ECO:0000256" key="6">
    <source>
        <dbReference type="RuleBase" id="RU000383"/>
    </source>
</evidence>
<dbReference type="Pfam" id="PF16500">
    <property type="entry name" value="Cyclin_N2"/>
    <property type="match status" value="1"/>
</dbReference>
<dbReference type="OrthoDB" id="5590282at2759"/>
<dbReference type="PaxDb" id="121845-A0A1S3D134"/>
<feature type="domain" description="Cyclin-like" evidence="8">
    <location>
        <begin position="334"/>
        <end position="417"/>
    </location>
</feature>
<dbReference type="Gene3D" id="1.10.472.10">
    <property type="entry name" value="Cyclin-like"/>
    <property type="match status" value="2"/>
</dbReference>
<dbReference type="InterPro" id="IPR004367">
    <property type="entry name" value="Cyclin_C-dom"/>
</dbReference>
<evidence type="ECO:0000256" key="2">
    <source>
        <dbReference type="ARBA" id="ARBA00022618"/>
    </source>
</evidence>
<feature type="domain" description="Cyclin C-terminal" evidence="9">
    <location>
        <begin position="330"/>
        <end position="448"/>
    </location>
</feature>
<evidence type="ECO:0000256" key="1">
    <source>
        <dbReference type="ARBA" id="ARBA00006955"/>
    </source>
</evidence>
<keyword evidence="3" id="KW-0498">Mitosis</keyword>
<protein>
    <submittedName>
        <fullName evidence="11">Cyclin-A2</fullName>
    </submittedName>
</protein>
<dbReference type="Proteomes" id="UP000079169">
    <property type="component" value="Unplaced"/>
</dbReference>
<reference evidence="11" key="1">
    <citation type="submission" date="2025-08" db="UniProtKB">
        <authorList>
            <consortium name="RefSeq"/>
        </authorList>
    </citation>
    <scope>IDENTIFICATION</scope>
</reference>
<dbReference type="GO" id="GO:0005634">
    <property type="term" value="C:nucleus"/>
    <property type="evidence" value="ECO:0007669"/>
    <property type="project" value="UniProtKB-ARBA"/>
</dbReference>
<gene>
    <name evidence="11" type="primary">LOC103509276</name>
</gene>
<dbReference type="InterPro" id="IPR006671">
    <property type="entry name" value="Cyclin_N"/>
</dbReference>
<dbReference type="SUPFAM" id="SSF47954">
    <property type="entry name" value="Cyclin-like"/>
    <property type="match status" value="2"/>
</dbReference>
<keyword evidence="2" id="KW-0132">Cell division</keyword>
<dbReference type="FunFam" id="1.10.472.10:FF:000001">
    <property type="entry name" value="G2/mitotic-specific cyclin"/>
    <property type="match status" value="1"/>
</dbReference>
<keyword evidence="5" id="KW-0131">Cell cycle</keyword>
<evidence type="ECO:0000256" key="5">
    <source>
        <dbReference type="ARBA" id="ARBA00023306"/>
    </source>
</evidence>
<keyword evidence="4 6" id="KW-0195">Cyclin</keyword>
<organism evidence="10 11">
    <name type="scientific">Diaphorina citri</name>
    <name type="common">Asian citrus psyllid</name>
    <dbReference type="NCBI Taxonomy" id="121845"/>
    <lineage>
        <taxon>Eukaryota</taxon>
        <taxon>Metazoa</taxon>
        <taxon>Ecdysozoa</taxon>
        <taxon>Arthropoda</taxon>
        <taxon>Hexapoda</taxon>
        <taxon>Insecta</taxon>
        <taxon>Pterygota</taxon>
        <taxon>Neoptera</taxon>
        <taxon>Paraneoptera</taxon>
        <taxon>Hemiptera</taxon>
        <taxon>Sternorrhyncha</taxon>
        <taxon>Psylloidea</taxon>
        <taxon>Psyllidae</taxon>
        <taxon>Diaphorininae</taxon>
        <taxon>Diaphorina</taxon>
    </lineage>
</organism>
<dbReference type="GO" id="GO:0044772">
    <property type="term" value="P:mitotic cell cycle phase transition"/>
    <property type="evidence" value="ECO:0007669"/>
    <property type="project" value="InterPro"/>
</dbReference>
<dbReference type="RefSeq" id="XP_008472095.1">
    <property type="nucleotide sequence ID" value="XM_008473873.3"/>
</dbReference>
<dbReference type="OMA" id="KANGHEQ"/>
<dbReference type="STRING" id="121845.A0A1S3D134"/>
<evidence type="ECO:0000256" key="4">
    <source>
        <dbReference type="ARBA" id="ARBA00023127"/>
    </source>
</evidence>
<proteinExistence type="inferred from homology"/>
<dbReference type="InterPro" id="IPR039361">
    <property type="entry name" value="Cyclin"/>
</dbReference>
<dbReference type="PROSITE" id="PS00292">
    <property type="entry name" value="CYCLINS"/>
    <property type="match status" value="1"/>
</dbReference>
<name>A0A1S3D134_DIACI</name>
<dbReference type="GeneID" id="103509276"/>
<dbReference type="InterPro" id="IPR032447">
    <property type="entry name" value="Cyclin-A_N"/>
</dbReference>
<feature type="domain" description="Cyclin-like" evidence="8">
    <location>
        <begin position="237"/>
        <end position="321"/>
    </location>
</feature>
<accession>A0A1S3D134</accession>
<dbReference type="InterPro" id="IPR048258">
    <property type="entry name" value="Cyclins_cyclin-box"/>
</dbReference>
<dbReference type="GO" id="GO:0051301">
    <property type="term" value="P:cell division"/>
    <property type="evidence" value="ECO:0007669"/>
    <property type="project" value="UniProtKB-KW"/>
</dbReference>
<dbReference type="SMART" id="SM00385">
    <property type="entry name" value="CYCLIN"/>
    <property type="match status" value="2"/>
</dbReference>
<comment type="similarity">
    <text evidence="1">Belongs to the cyclin family. Cyclin AB subfamily.</text>
</comment>
<evidence type="ECO:0000259" key="8">
    <source>
        <dbReference type="SMART" id="SM00385"/>
    </source>
</evidence>
<evidence type="ECO:0000256" key="7">
    <source>
        <dbReference type="SAM" id="MobiDB-lite"/>
    </source>
</evidence>
<dbReference type="PIRSF" id="PIRSF001771">
    <property type="entry name" value="Cyclin_A_B_D_E"/>
    <property type="match status" value="1"/>
</dbReference>
<evidence type="ECO:0000313" key="10">
    <source>
        <dbReference type="Proteomes" id="UP000079169"/>
    </source>
</evidence>
<dbReference type="SMART" id="SM01332">
    <property type="entry name" value="Cyclin_C"/>
    <property type="match status" value="1"/>
</dbReference>
<dbReference type="GO" id="GO:0016538">
    <property type="term" value="F:cyclin-dependent protein serine/threonine kinase regulator activity"/>
    <property type="evidence" value="ECO:0007669"/>
    <property type="project" value="InterPro"/>
</dbReference>
<keyword evidence="10" id="KW-1185">Reference proteome</keyword>
<dbReference type="Pfam" id="PF02984">
    <property type="entry name" value="Cyclin_C"/>
    <property type="match status" value="1"/>
</dbReference>
<dbReference type="PANTHER" id="PTHR10177">
    <property type="entry name" value="CYCLINS"/>
    <property type="match status" value="1"/>
</dbReference>
<evidence type="ECO:0000259" key="9">
    <source>
        <dbReference type="SMART" id="SM01332"/>
    </source>
</evidence>
<evidence type="ECO:0000313" key="11">
    <source>
        <dbReference type="RefSeq" id="XP_008472095.1"/>
    </source>
</evidence>
<dbReference type="InterPro" id="IPR036915">
    <property type="entry name" value="Cyclin-like_sf"/>
</dbReference>
<dbReference type="InterPro" id="IPR046965">
    <property type="entry name" value="Cyclin_A/B-like"/>
</dbReference>
<evidence type="ECO:0000256" key="3">
    <source>
        <dbReference type="ARBA" id="ARBA00022776"/>
    </source>
</evidence>
<dbReference type="AlphaFoldDB" id="A0A1S3D134"/>
<dbReference type="CDD" id="cd20504">
    <property type="entry name" value="CYCLIN_CCNA_rpt1"/>
    <property type="match status" value="1"/>
</dbReference>
<dbReference type="Pfam" id="PF00134">
    <property type="entry name" value="Cyclin_N"/>
    <property type="match status" value="1"/>
</dbReference>
<dbReference type="KEGG" id="dci:103509276"/>
<feature type="region of interest" description="Disordered" evidence="7">
    <location>
        <begin position="105"/>
        <end position="130"/>
    </location>
</feature>
<feature type="compositionally biased region" description="Basic and acidic residues" evidence="7">
    <location>
        <begin position="119"/>
        <end position="130"/>
    </location>
</feature>
<sequence>MASFAFHDLENRIDHIETTRLKTQNNVSKPQRAVLGVINQNTSKADLSRKAKTVANQKIGLKVQNSNTNQCSKAIEKPIQQQKPQQYSSSIFPRHVQKPTNAFPFKIHEDDSTDEVTDKEEKHHDDKEYGNEENEVFDEVAMLPQAFCKAKVWKDEEEPMSLEKSILSPMSVDLSQTEKGTPTRNVEDMVCMLINADDYRDDIYQYLLKCERRIRPKANYMRKQNDINSEMRSVLVDWLIEVAEEYKMHNETLHLAINYVDRFLSLMSVVRSKLQLLGTTALFVASKYEEIYPPEVNEFVYITDDTYTKKQLLKMETLILKVLNFDLNIPTVHSFICHITVSGHLDQSVLYLAQYLSELALVSGDPFLQFLPSLIACSAIALARYCLDYKEAWPSSLADITGHSLDSLTECVKCLHEVHRKGEAASQKAAYNKYKLNLWKNVSTVEARTFT</sequence>